<sequence length="315" mass="31522">MSGEFVLESGTDPKVKFSVLAAIIAAFAIGAVLLMKPGSTTHVAAAKPAAAAPAARVPAQPAAPPAQSADPYGDAATADAAEPAQSWPDAAPPAETSAPTTFQAATEATTAMPSTADSGSPAASAAQAKTATASSADDSASQPLQTFDDSADADADADAGDALSANAGAQPTDMNDLMASPPAASASSHRRAEDHPRPAVRAPSAPAIEALHAWWRSDKSGALAVQYVGPVAGEQALVVRLSQSVANANDAAQHIHVVDQAGANVAGNWSLGSNPYVLVYQGVQPGRYTVRIDPALRSASGTMLGTTLQGPVFVQ</sequence>
<keyword evidence="2" id="KW-0812">Transmembrane</keyword>
<dbReference type="AlphaFoldDB" id="A0A969WDX3"/>
<feature type="compositionally biased region" description="Acidic residues" evidence="1">
    <location>
        <begin position="149"/>
        <end position="159"/>
    </location>
</feature>
<dbReference type="RefSeq" id="WP_168148928.1">
    <property type="nucleotide sequence ID" value="NZ_JAAVXB010000009.1"/>
</dbReference>
<evidence type="ECO:0000256" key="1">
    <source>
        <dbReference type="SAM" id="MobiDB-lite"/>
    </source>
</evidence>
<gene>
    <name evidence="4" type="ORF">G7Y82_14850</name>
</gene>
<name>A0A969WDX3_9GAMM</name>
<dbReference type="Proteomes" id="UP000653472">
    <property type="component" value="Unassembled WGS sequence"/>
</dbReference>
<feature type="region of interest" description="Disordered" evidence="1">
    <location>
        <begin position="56"/>
        <end position="203"/>
    </location>
</feature>
<feature type="transmembrane region" description="Helical" evidence="2">
    <location>
        <begin position="15"/>
        <end position="35"/>
    </location>
</feature>
<proteinExistence type="predicted"/>
<keyword evidence="5" id="KW-1185">Reference proteome</keyword>
<evidence type="ECO:0000313" key="5">
    <source>
        <dbReference type="Proteomes" id="UP000653472"/>
    </source>
</evidence>
<keyword evidence="2" id="KW-1133">Transmembrane helix</keyword>
<feature type="compositionally biased region" description="Low complexity" evidence="1">
    <location>
        <begin position="56"/>
        <end position="145"/>
    </location>
</feature>
<feature type="compositionally biased region" description="Low complexity" evidence="1">
    <location>
        <begin position="160"/>
        <end position="169"/>
    </location>
</feature>
<dbReference type="Pfam" id="PF17970">
    <property type="entry name" value="bMG1"/>
    <property type="match status" value="1"/>
</dbReference>
<protein>
    <recommendedName>
        <fullName evidence="3">Alpha-2-macroglobulin MG1 domain-containing protein</fullName>
    </recommendedName>
</protein>
<evidence type="ECO:0000313" key="4">
    <source>
        <dbReference type="EMBL" id="NKF23596.1"/>
    </source>
</evidence>
<reference evidence="4" key="1">
    <citation type="submission" date="2020-03" db="EMBL/GenBank/DDBJ databases">
        <title>Solimonas marina sp. nov., isolated from deep seawater of the Pacific Ocean.</title>
        <authorList>
            <person name="Liu X."/>
            <person name="Lai Q."/>
            <person name="Sun F."/>
            <person name="Gai Y."/>
            <person name="Li G."/>
            <person name="Shao Z."/>
        </authorList>
    </citation>
    <scope>NUCLEOTIDE SEQUENCE</scope>
    <source>
        <strain evidence="4">C16B3</strain>
    </source>
</reference>
<evidence type="ECO:0000256" key="2">
    <source>
        <dbReference type="SAM" id="Phobius"/>
    </source>
</evidence>
<keyword evidence="2" id="KW-0472">Membrane</keyword>
<accession>A0A969WDX3</accession>
<dbReference type="EMBL" id="JAAVXB010000009">
    <property type="protein sequence ID" value="NKF23596.1"/>
    <property type="molecule type" value="Genomic_DNA"/>
</dbReference>
<organism evidence="4 5">
    <name type="scientific">Solimonas marina</name>
    <dbReference type="NCBI Taxonomy" id="2714601"/>
    <lineage>
        <taxon>Bacteria</taxon>
        <taxon>Pseudomonadati</taxon>
        <taxon>Pseudomonadota</taxon>
        <taxon>Gammaproteobacteria</taxon>
        <taxon>Nevskiales</taxon>
        <taxon>Nevskiaceae</taxon>
        <taxon>Solimonas</taxon>
    </lineage>
</organism>
<dbReference type="InterPro" id="IPR040639">
    <property type="entry name" value="A2MG_MG1"/>
</dbReference>
<comment type="caution">
    <text evidence="4">The sequence shown here is derived from an EMBL/GenBank/DDBJ whole genome shotgun (WGS) entry which is preliminary data.</text>
</comment>
<feature type="domain" description="Alpha-2-macroglobulin MG1" evidence="3">
    <location>
        <begin position="232"/>
        <end position="308"/>
    </location>
</feature>
<evidence type="ECO:0000259" key="3">
    <source>
        <dbReference type="Pfam" id="PF17970"/>
    </source>
</evidence>